<proteinExistence type="predicted"/>
<organism evidence="1 2">
    <name type="scientific">Pediococcus damnosus</name>
    <dbReference type="NCBI Taxonomy" id="51663"/>
    <lineage>
        <taxon>Bacteria</taxon>
        <taxon>Bacillati</taxon>
        <taxon>Bacillota</taxon>
        <taxon>Bacilli</taxon>
        <taxon>Lactobacillales</taxon>
        <taxon>Lactobacillaceae</taxon>
        <taxon>Pediococcus</taxon>
    </lineage>
</organism>
<dbReference type="EMBL" id="CP012275">
    <property type="protein sequence ID" value="AMV63061.1"/>
    <property type="molecule type" value="Genomic_DNA"/>
</dbReference>
<dbReference type="AlphaFoldDB" id="A0AAC9B2Q6"/>
<sequence>MCVTPFIDIKKPSLTANVLRTVSRGATSIGFILGSRET</sequence>
<protein>
    <submittedName>
        <fullName evidence="1">Uncharacterized protein</fullName>
    </submittedName>
</protein>
<accession>A0AAC9B2Q6</accession>
<evidence type="ECO:0000313" key="2">
    <source>
        <dbReference type="Proteomes" id="UP000076405"/>
    </source>
</evidence>
<name>A0AAC9B2Q6_9LACO</name>
<gene>
    <name evidence="1" type="ORF">ADU70_1581</name>
</gene>
<evidence type="ECO:0000313" key="1">
    <source>
        <dbReference type="EMBL" id="AMV63061.1"/>
    </source>
</evidence>
<dbReference type="Proteomes" id="UP000076405">
    <property type="component" value="Chromosome"/>
</dbReference>
<reference evidence="1 2" key="1">
    <citation type="journal article" date="2016" name="PLoS ONE">
        <title>The Identification of Novel Diagnostic Marker Genes for the Detection of Beer Spoiling Pediococcus damnosus Strains Using the BlAst Diagnostic Gene findEr.</title>
        <authorList>
            <person name="Behr J."/>
            <person name="Geissler A.J."/>
            <person name="Schmid J."/>
            <person name="Zehe A."/>
            <person name="Vogel R.F."/>
        </authorList>
    </citation>
    <scope>NUCLEOTIDE SEQUENCE [LARGE SCALE GENOMIC DNA]</scope>
    <source>
        <strain evidence="1 2">TMW 2.1533</strain>
    </source>
</reference>